<dbReference type="Gene3D" id="3.40.1410.10">
    <property type="entry name" value="Chorismate lyase-like"/>
    <property type="match status" value="1"/>
</dbReference>
<dbReference type="GO" id="GO:0008813">
    <property type="term" value="F:chorismate lyase activity"/>
    <property type="evidence" value="ECO:0007669"/>
    <property type="project" value="UniProtKB-UniRule"/>
</dbReference>
<dbReference type="GO" id="GO:0042866">
    <property type="term" value="P:pyruvate biosynthetic process"/>
    <property type="evidence" value="ECO:0007669"/>
    <property type="project" value="UniProtKB-UniRule"/>
</dbReference>
<evidence type="ECO:0000256" key="4">
    <source>
        <dbReference type="HAMAP-Rule" id="MF_01632"/>
    </source>
</evidence>
<dbReference type="OrthoDB" id="9789493at2"/>
<evidence type="ECO:0000313" key="5">
    <source>
        <dbReference type="EMBL" id="AUH02292.1"/>
    </source>
</evidence>
<protein>
    <recommendedName>
        <fullName evidence="4">Chorismate pyruvate-lyase</fullName>
        <shortName evidence="4">CL</shortName>
        <shortName evidence="4">CPL</shortName>
        <ecNumber evidence="4">4.1.3.40</ecNumber>
    </recommendedName>
</protein>
<evidence type="ECO:0000313" key="6">
    <source>
        <dbReference type="EMBL" id="AUH06614.1"/>
    </source>
</evidence>
<reference evidence="6 7" key="1">
    <citation type="journal article" date="2013" name="Genome Announc.">
        <title>Draft genome sequence of Serratia sp. strain ATCC 39006, a model bacterium for analysis of the biosynthesis and regulation of prodigiosin, a carbapenem, and gas vesicles.</title>
        <authorList>
            <person name="Fineran P.C."/>
            <person name="Iglesias Cans M.C."/>
            <person name="Ramsay J.P."/>
            <person name="Wilf N.M."/>
            <person name="Cossyleon D."/>
            <person name="McNeil M.B."/>
            <person name="Williamson N.R."/>
            <person name="Monson R.E."/>
            <person name="Becher S.A."/>
            <person name="Stanton J.A."/>
            <person name="Brugger K."/>
            <person name="Brown S.D."/>
            <person name="Salmond G.P."/>
        </authorList>
    </citation>
    <scope>NUCLEOTIDE SEQUENCE [LARGE SCALE GENOMIC DNA]</scope>
    <source>
        <strain evidence="6">ATCC 39006</strain>
        <strain evidence="7">ATCC 39006 / SC 11482</strain>
    </source>
</reference>
<dbReference type="PANTHER" id="PTHR38683:SF1">
    <property type="entry name" value="CHORISMATE PYRUVATE-LYASE"/>
    <property type="match status" value="1"/>
</dbReference>
<accession>A0A2I5TCM9</accession>
<name>A0A2I5TCM9_SERS3</name>
<dbReference type="SUPFAM" id="SSF64288">
    <property type="entry name" value="Chorismate lyase-like"/>
    <property type="match status" value="1"/>
</dbReference>
<keyword evidence="4" id="KW-0670">Pyruvate</keyword>
<proteinExistence type="inferred from homology"/>
<keyword evidence="7" id="KW-1185">Reference proteome</keyword>
<dbReference type="InterPro" id="IPR028978">
    <property type="entry name" value="Chorismate_lyase_/UTRA_dom_sf"/>
</dbReference>
<dbReference type="PANTHER" id="PTHR38683">
    <property type="entry name" value="CHORISMATE PYRUVATE-LYASE"/>
    <property type="match status" value="1"/>
</dbReference>
<dbReference type="GO" id="GO:0006744">
    <property type="term" value="P:ubiquinone biosynthetic process"/>
    <property type="evidence" value="ECO:0007669"/>
    <property type="project" value="UniProtKB-UniRule"/>
</dbReference>
<dbReference type="RefSeq" id="WP_021014322.1">
    <property type="nucleotide sequence ID" value="NZ_CP025084.1"/>
</dbReference>
<gene>
    <name evidence="4" type="primary">ubiC</name>
    <name evidence="5" type="ORF">CWC46_22370</name>
    <name evidence="6" type="ORF">Ser39006_022360</name>
</gene>
<dbReference type="Proteomes" id="UP000017700">
    <property type="component" value="Chromosome"/>
</dbReference>
<dbReference type="KEGG" id="sera:Ser39006_022360"/>
<reference evidence="6" key="2">
    <citation type="submission" date="2013-09" db="EMBL/GenBank/DDBJ databases">
        <authorList>
            <person name="Wang G."/>
            <person name="Yang Y."/>
            <person name="Su Y."/>
        </authorList>
    </citation>
    <scope>NUCLEOTIDE SEQUENCE</scope>
    <source>
        <strain evidence="6">ATCC 39006</strain>
    </source>
</reference>
<comment type="catalytic activity">
    <reaction evidence="4">
        <text>chorismate = 4-hydroxybenzoate + pyruvate</text>
        <dbReference type="Rhea" id="RHEA:16505"/>
        <dbReference type="ChEBI" id="CHEBI:15361"/>
        <dbReference type="ChEBI" id="CHEBI:17879"/>
        <dbReference type="ChEBI" id="CHEBI:29748"/>
        <dbReference type="EC" id="4.1.3.40"/>
    </reaction>
</comment>
<evidence type="ECO:0000256" key="2">
    <source>
        <dbReference type="ARBA" id="ARBA00022688"/>
    </source>
</evidence>
<keyword evidence="1 4" id="KW-0963">Cytoplasm</keyword>
<comment type="function">
    <text evidence="4">Removes the pyruvyl group from chorismate, with concomitant aromatization of the ring, to provide 4-hydroxybenzoate (4HB) for the ubiquinone pathway.</text>
</comment>
<reference evidence="6" key="4">
    <citation type="submission" date="2017-11" db="EMBL/GenBank/DDBJ databases">
        <title>Complete genome sequence of Serratia sp. ATCC 39006.</title>
        <authorList>
            <person name="Hampton H.G."/>
            <person name="Jackson S.A."/>
            <person name="Jauregui R."/>
            <person name="Poulter G.T.M."/>
            <person name="Salmond G.P.C."/>
            <person name="Fineran P.C."/>
        </authorList>
    </citation>
    <scope>NUCLEOTIDE SEQUENCE</scope>
    <source>
        <strain evidence="6">ATCC 39006</strain>
    </source>
</reference>
<comment type="subunit">
    <text evidence="4">Monomer.</text>
</comment>
<dbReference type="EMBL" id="CP025084">
    <property type="protein sequence ID" value="AUH06614.1"/>
    <property type="molecule type" value="Genomic_DNA"/>
</dbReference>
<dbReference type="Proteomes" id="UP000233778">
    <property type="component" value="Chromosome"/>
</dbReference>
<comment type="pathway">
    <text evidence="4">Cofactor biosynthesis; ubiquinone biosynthesis.</text>
</comment>
<dbReference type="AlphaFoldDB" id="A0A2I5TCM9"/>
<dbReference type="EMBL" id="CP025085">
    <property type="protein sequence ID" value="AUH02292.1"/>
    <property type="molecule type" value="Genomic_DNA"/>
</dbReference>
<feature type="binding site" evidence="4">
    <location>
        <position position="114"/>
    </location>
    <ligand>
        <name>substrate</name>
    </ligand>
</feature>
<evidence type="ECO:0000256" key="3">
    <source>
        <dbReference type="ARBA" id="ARBA00023239"/>
    </source>
</evidence>
<evidence type="ECO:0000256" key="1">
    <source>
        <dbReference type="ARBA" id="ARBA00022490"/>
    </source>
</evidence>
<reference evidence="5 8" key="3">
    <citation type="submission" date="2017-11" db="EMBL/GenBank/DDBJ databases">
        <title>Complete genome sequence of Serratia sp. ATCC 39006 LacA.</title>
        <authorList>
            <person name="Hampton H.G."/>
            <person name="Jackson S.A."/>
            <person name="Jauregui R."/>
            <person name="Poulter G.T.M."/>
            <person name="Salmond G.P.C."/>
            <person name="Fineran P.C."/>
        </authorList>
    </citation>
    <scope>NUCLEOTIDE SEQUENCE [LARGE SCALE GENOMIC DNA]</scope>
    <source>
        <strain evidence="5 8">ATCC 39006</strain>
    </source>
</reference>
<dbReference type="NCBIfam" id="NF008656">
    <property type="entry name" value="PRK11655.1"/>
    <property type="match status" value="1"/>
</dbReference>
<dbReference type="UniPathway" id="UPA00232"/>
<feature type="binding site" evidence="4">
    <location>
        <position position="34"/>
    </location>
    <ligand>
        <name>substrate</name>
    </ligand>
</feature>
<dbReference type="InterPro" id="IPR007440">
    <property type="entry name" value="Chorismate--pyruvate_lyase"/>
</dbReference>
<keyword evidence="3 4" id="KW-0456">Lyase</keyword>
<comment type="similarity">
    <text evidence="4">Belongs to the UbiC family.</text>
</comment>
<organism evidence="6 7">
    <name type="scientific">Serratia sp. (strain ATCC 39006)</name>
    <name type="common">Prodigiosinella confusarubida</name>
    <dbReference type="NCBI Taxonomy" id="104623"/>
    <lineage>
        <taxon>Bacteria</taxon>
        <taxon>Pseudomonadati</taxon>
        <taxon>Pseudomonadota</taxon>
        <taxon>Gammaproteobacteria</taxon>
        <taxon>Enterobacterales</taxon>
        <taxon>Pectobacteriaceae</taxon>
        <taxon>Prodigiosinella</taxon>
    </lineage>
</organism>
<dbReference type="KEGG" id="serq:CWC46_22370"/>
<dbReference type="HAMAP" id="MF_01632">
    <property type="entry name" value="UbiC"/>
    <property type="match status" value="1"/>
</dbReference>
<sequence>MSDEALAQLRSVEWCEPTDVPATVADWLIYNDSMTRRLERHCLRLSVRVSTEHFISTLDVQNEQPLLPLSNRYWLREVTLLGDGKPWLFGRTVIPQQTLEEAEIDLTQIGNTPLGRYLFLQGPPKRNFIHLGRCGSLWVRRSCLVLSGNPLLITELFLPDAPLYSMVSKTF</sequence>
<dbReference type="GO" id="GO:0005829">
    <property type="term" value="C:cytosol"/>
    <property type="evidence" value="ECO:0007669"/>
    <property type="project" value="TreeGrafter"/>
</dbReference>
<evidence type="ECO:0000313" key="8">
    <source>
        <dbReference type="Proteomes" id="UP000233778"/>
    </source>
</evidence>
<dbReference type="STRING" id="104623.Ser39006_01050"/>
<keyword evidence="2 4" id="KW-0831">Ubiquinone biosynthesis</keyword>
<comment type="subcellular location">
    <subcellularLocation>
        <location evidence="4">Cytoplasm</location>
    </subcellularLocation>
</comment>
<dbReference type="EC" id="4.1.3.40" evidence="4"/>
<feature type="binding site" evidence="4">
    <location>
        <position position="155"/>
    </location>
    <ligand>
        <name>substrate</name>
    </ligand>
</feature>
<feature type="binding site" evidence="4">
    <location>
        <position position="76"/>
    </location>
    <ligand>
        <name>substrate</name>
    </ligand>
</feature>
<dbReference type="Pfam" id="PF04345">
    <property type="entry name" value="Chor_lyase"/>
    <property type="match status" value="1"/>
</dbReference>
<evidence type="ECO:0000313" key="7">
    <source>
        <dbReference type="Proteomes" id="UP000017700"/>
    </source>
</evidence>